<dbReference type="GO" id="GO:0009245">
    <property type="term" value="P:lipid A biosynthetic process"/>
    <property type="evidence" value="ECO:0007669"/>
    <property type="project" value="UniProtKB-UniRule"/>
</dbReference>
<evidence type="ECO:0000256" key="6">
    <source>
        <dbReference type="ARBA" id="ARBA00023315"/>
    </source>
</evidence>
<evidence type="ECO:0000313" key="10">
    <source>
        <dbReference type="EMBL" id="MDT8330558.1"/>
    </source>
</evidence>
<dbReference type="GO" id="GO:0016020">
    <property type="term" value="C:membrane"/>
    <property type="evidence" value="ECO:0007669"/>
    <property type="project" value="GOC"/>
</dbReference>
<dbReference type="PROSITE" id="PS00101">
    <property type="entry name" value="HEXAPEP_TRANSFERASES"/>
    <property type="match status" value="1"/>
</dbReference>
<dbReference type="Gene3D" id="3.40.1390.10">
    <property type="entry name" value="MurE/MurF, N-terminal domain"/>
    <property type="match status" value="1"/>
</dbReference>
<keyword evidence="1 7" id="KW-0444">Lipid biosynthesis</keyword>
<dbReference type="InterPro" id="IPR001451">
    <property type="entry name" value="Hexapep"/>
</dbReference>
<dbReference type="CDD" id="cd03352">
    <property type="entry name" value="LbH_LpxD"/>
    <property type="match status" value="1"/>
</dbReference>
<dbReference type="eggNOG" id="COG1044">
    <property type="taxonomic scope" value="Bacteria"/>
</dbReference>
<dbReference type="KEGG" id="rgi:RGI145_10270"/>
<comment type="subunit">
    <text evidence="7">Homotrimer.</text>
</comment>
<reference evidence="10" key="3">
    <citation type="submission" date="2023-09" db="EMBL/GenBank/DDBJ databases">
        <authorList>
            <person name="Schober I."/>
            <person name="Bunk B."/>
        </authorList>
    </citation>
    <scope>NUCLEOTIDE SEQUENCE</scope>
    <source>
        <strain evidence="10">DSM 103800</strain>
    </source>
</reference>
<feature type="domain" description="UDP-3-O-[3-hydroxymyristoyl] glucosamine N-acyltransferase non-repeat region" evidence="8">
    <location>
        <begin position="34"/>
        <end position="99"/>
    </location>
</feature>
<dbReference type="RefSeq" id="WP_075798265.1">
    <property type="nucleotide sequence ID" value="NZ_CP015583.1"/>
</dbReference>
<dbReference type="EMBL" id="CP015583">
    <property type="protein sequence ID" value="APT57423.1"/>
    <property type="molecule type" value="Genomic_DNA"/>
</dbReference>
<protein>
    <recommendedName>
        <fullName evidence="7">UDP-3-O-acylglucosamine N-acyltransferase</fullName>
        <ecNumber evidence="7">2.3.1.191</ecNumber>
    </recommendedName>
</protein>
<evidence type="ECO:0000256" key="7">
    <source>
        <dbReference type="HAMAP-Rule" id="MF_00523"/>
    </source>
</evidence>
<dbReference type="NCBIfam" id="NF002060">
    <property type="entry name" value="PRK00892.1"/>
    <property type="match status" value="1"/>
</dbReference>
<dbReference type="AlphaFoldDB" id="A0A1L7AF81"/>
<evidence type="ECO:0000256" key="2">
    <source>
        <dbReference type="ARBA" id="ARBA00022556"/>
    </source>
</evidence>
<dbReference type="Pfam" id="PF04613">
    <property type="entry name" value="LpxD"/>
    <property type="match status" value="1"/>
</dbReference>
<reference evidence="9 11" key="1">
    <citation type="submission" date="2016-05" db="EMBL/GenBank/DDBJ databases">
        <title>Complete Genome and Methylome Analysis of Psychrotrophic Bacterial Isolates from Antarctic Lake Untersee.</title>
        <authorList>
            <person name="Fomenkov A."/>
            <person name="Akimov V.N."/>
            <person name="Vasilyeva L.V."/>
            <person name="Andersen D."/>
            <person name="Vincze T."/>
            <person name="Roberts R.J."/>
        </authorList>
    </citation>
    <scope>NUCLEOTIDE SEQUENCE [LARGE SCALE GENOMIC DNA]</scope>
    <source>
        <strain evidence="9 11">U14-5</strain>
    </source>
</reference>
<name>A0A1L7AF81_9PROT</name>
<organism evidence="9 11">
    <name type="scientific">Roseomonas gilardii</name>
    <dbReference type="NCBI Taxonomy" id="257708"/>
    <lineage>
        <taxon>Bacteria</taxon>
        <taxon>Pseudomonadati</taxon>
        <taxon>Pseudomonadota</taxon>
        <taxon>Alphaproteobacteria</taxon>
        <taxon>Acetobacterales</taxon>
        <taxon>Roseomonadaceae</taxon>
        <taxon>Roseomonas</taxon>
    </lineage>
</organism>
<evidence type="ECO:0000313" key="11">
    <source>
        <dbReference type="Proteomes" id="UP000185494"/>
    </source>
</evidence>
<sequence length="345" mass="34976">MADPRFHIHAGKRTLEEVARVGGAEILRGDPALSLTEVAPLDQAGPGEIAFAEGRRNRNALQATRAGAVIVAASMQADVPEQAAVLLARSPQLAFARIAGLFHPPPPPRPGIHPTAVVGEGAEIGEGSEIGPHAVIGEGAKLGPGCIVGPHAVIGPNCAFGANCRIHAQASAYFCLAGDGVVLHQGARVGNEGFGFVPDGAGNFVTVPQLGRVVLGNRVEIGANSCVDRGAAGDTVLGDGTRTDDLVMIGHNVRTGRGCVIVGQAGISGSTILGDYVTVAAQAGLTGHITIGTKARIGAQAGVINDVPAGMDVLGSPAEPVRDAMRGFAAVRRLAAKKVSTDRTE</sequence>
<dbReference type="EMBL" id="JAVVDO010000006">
    <property type="protein sequence ID" value="MDT8330558.1"/>
    <property type="molecule type" value="Genomic_DNA"/>
</dbReference>
<dbReference type="GO" id="GO:0103118">
    <property type="term" value="F:UDP-3-O-[(3R)-3-hydroxyacyl]-glucosamine N-acyltransferase activity"/>
    <property type="evidence" value="ECO:0007669"/>
    <property type="project" value="UniProtKB-EC"/>
</dbReference>
<dbReference type="HAMAP" id="MF_00523">
    <property type="entry name" value="LpxD"/>
    <property type="match status" value="1"/>
</dbReference>
<evidence type="ECO:0000256" key="4">
    <source>
        <dbReference type="ARBA" id="ARBA00022737"/>
    </source>
</evidence>
<evidence type="ECO:0000313" key="9">
    <source>
        <dbReference type="EMBL" id="APT57423.1"/>
    </source>
</evidence>
<keyword evidence="4 7" id="KW-0677">Repeat</keyword>
<dbReference type="Proteomes" id="UP001258945">
    <property type="component" value="Unassembled WGS sequence"/>
</dbReference>
<evidence type="ECO:0000256" key="5">
    <source>
        <dbReference type="ARBA" id="ARBA00023098"/>
    </source>
</evidence>
<feature type="active site" description="Proton acceptor" evidence="7">
    <location>
        <position position="251"/>
    </location>
</feature>
<evidence type="ECO:0000313" key="12">
    <source>
        <dbReference type="Proteomes" id="UP001258945"/>
    </source>
</evidence>
<keyword evidence="5 7" id="KW-0443">Lipid metabolism</keyword>
<dbReference type="GO" id="GO:0016410">
    <property type="term" value="F:N-acyltransferase activity"/>
    <property type="evidence" value="ECO:0007669"/>
    <property type="project" value="InterPro"/>
</dbReference>
<dbReference type="EC" id="2.3.1.191" evidence="7"/>
<gene>
    <name evidence="7 10" type="primary">lpxD</name>
    <name evidence="9" type="ORF">RGI145_10270</name>
    <name evidence="10" type="ORF">RQ831_05795</name>
</gene>
<dbReference type="PANTHER" id="PTHR43378">
    <property type="entry name" value="UDP-3-O-ACYLGLUCOSAMINE N-ACYLTRANSFERASE"/>
    <property type="match status" value="1"/>
</dbReference>
<comment type="catalytic activity">
    <reaction evidence="7">
        <text>a UDP-3-O-[(3R)-3-hydroxyacyl]-alpha-D-glucosamine + a (3R)-hydroxyacyl-[ACP] = a UDP-2-N,3-O-bis[(3R)-3-hydroxyacyl]-alpha-D-glucosamine + holo-[ACP] + H(+)</text>
        <dbReference type="Rhea" id="RHEA:53836"/>
        <dbReference type="Rhea" id="RHEA-COMP:9685"/>
        <dbReference type="Rhea" id="RHEA-COMP:9945"/>
        <dbReference type="ChEBI" id="CHEBI:15378"/>
        <dbReference type="ChEBI" id="CHEBI:64479"/>
        <dbReference type="ChEBI" id="CHEBI:78827"/>
        <dbReference type="ChEBI" id="CHEBI:137740"/>
        <dbReference type="ChEBI" id="CHEBI:137748"/>
        <dbReference type="EC" id="2.3.1.191"/>
    </reaction>
</comment>
<dbReference type="InterPro" id="IPR018357">
    <property type="entry name" value="Hexapep_transf_CS"/>
</dbReference>
<dbReference type="InterPro" id="IPR011004">
    <property type="entry name" value="Trimer_LpxA-like_sf"/>
</dbReference>
<comment type="function">
    <text evidence="7">Catalyzes the N-acylation of UDP-3-O-acylglucosamine using 3-hydroxyacyl-ACP as the acyl donor. Is involved in the biosynthesis of lipid A, a phosphorylated glycolipid that anchors the lipopolysaccharide to the outer membrane of the cell.</text>
</comment>
<keyword evidence="3 7" id="KW-0808">Transferase</keyword>
<evidence type="ECO:0000259" key="8">
    <source>
        <dbReference type="Pfam" id="PF04613"/>
    </source>
</evidence>
<dbReference type="PANTHER" id="PTHR43378:SF2">
    <property type="entry name" value="UDP-3-O-ACYLGLUCOSAMINE N-ACYLTRANSFERASE 1, MITOCHONDRIAL-RELATED"/>
    <property type="match status" value="1"/>
</dbReference>
<keyword evidence="6 7" id="KW-0012">Acyltransferase</keyword>
<dbReference type="InterPro" id="IPR007691">
    <property type="entry name" value="LpxD"/>
</dbReference>
<comment type="similarity">
    <text evidence="7">Belongs to the transferase hexapeptide repeat family. LpxD subfamily.</text>
</comment>
<keyword evidence="2 7" id="KW-0441">Lipid A biosynthesis</keyword>
<dbReference type="UniPathway" id="UPA00973"/>
<dbReference type="Proteomes" id="UP000185494">
    <property type="component" value="Chromosome 1"/>
</dbReference>
<evidence type="ECO:0000256" key="1">
    <source>
        <dbReference type="ARBA" id="ARBA00022516"/>
    </source>
</evidence>
<proteinExistence type="inferred from homology"/>
<accession>A0A1L7AF81</accession>
<keyword evidence="12" id="KW-1185">Reference proteome</keyword>
<dbReference type="Pfam" id="PF00132">
    <property type="entry name" value="Hexapep"/>
    <property type="match status" value="1"/>
</dbReference>
<dbReference type="NCBIfam" id="TIGR01853">
    <property type="entry name" value="lipid_A_lpxD"/>
    <property type="match status" value="1"/>
</dbReference>
<dbReference type="InterPro" id="IPR020573">
    <property type="entry name" value="UDP_GlcNAc_AcTrfase_non-rep"/>
</dbReference>
<evidence type="ECO:0000256" key="3">
    <source>
        <dbReference type="ARBA" id="ARBA00022679"/>
    </source>
</evidence>
<comment type="pathway">
    <text evidence="7">Bacterial outer membrane biogenesis; LPS lipid A biosynthesis.</text>
</comment>
<dbReference type="STRING" id="257708.RGI145_10270"/>
<dbReference type="Gene3D" id="2.160.10.10">
    <property type="entry name" value="Hexapeptide repeat proteins"/>
    <property type="match status" value="1"/>
</dbReference>
<dbReference type="SUPFAM" id="SSF51161">
    <property type="entry name" value="Trimeric LpxA-like enzymes"/>
    <property type="match status" value="1"/>
</dbReference>
<reference evidence="10 12" key="2">
    <citation type="journal article" date="2019" name="Microb. Pathog.">
        <title>Comparison of VITEK 2, MALDI-TOF MS, 16S rRNA gene sequencing, and whole-genome sequencing for identification of Roseomonas mucosa.</title>
        <authorList>
            <person name="Rudolph W.W."/>
            <person name="Gunzer F."/>
            <person name="Trauth M."/>
            <person name="Bunk B."/>
            <person name="Bigge R."/>
            <person name="Schrottner P."/>
        </authorList>
    </citation>
    <scope>NUCLEOTIDE SEQUENCE [LARGE SCALE GENOMIC DNA]</scope>
    <source>
        <strain evidence="10 12">DSM 103800</strain>
    </source>
</reference>